<gene>
    <name evidence="1" type="ORF">DOZ80_28510</name>
</gene>
<proteinExistence type="predicted"/>
<reference evidence="1 2" key="1">
    <citation type="submission" date="2018-06" db="EMBL/GenBank/DDBJ databases">
        <authorList>
            <person name="Zhirakovskaya E."/>
        </authorList>
    </citation>
    <scope>NUCLEOTIDE SEQUENCE [LARGE SCALE GENOMIC DNA]</scope>
    <source>
        <strain evidence="1 2">LY3</strain>
    </source>
</reference>
<sequence length="61" mass="6202">MVPGCSSAPYHCRSELAPGGVPTRVVNDTAGNQTPRGALGFLASELAPTGGRNQCQPTMCA</sequence>
<organism evidence="1 2">
    <name type="scientific">Pseudomonas fluorescens</name>
    <dbReference type="NCBI Taxonomy" id="294"/>
    <lineage>
        <taxon>Bacteria</taxon>
        <taxon>Pseudomonadati</taxon>
        <taxon>Pseudomonadota</taxon>
        <taxon>Gammaproteobacteria</taxon>
        <taxon>Pseudomonadales</taxon>
        <taxon>Pseudomonadaceae</taxon>
        <taxon>Pseudomonas</taxon>
    </lineage>
</organism>
<name>A0A327MKP1_PSEFL</name>
<dbReference type="EMBL" id="QLIN01000018">
    <property type="protein sequence ID" value="RAI63560.1"/>
    <property type="molecule type" value="Genomic_DNA"/>
</dbReference>
<evidence type="ECO:0000313" key="1">
    <source>
        <dbReference type="EMBL" id="RAI63560.1"/>
    </source>
</evidence>
<dbReference type="AlphaFoldDB" id="A0A327MKP1"/>
<protein>
    <submittedName>
        <fullName evidence="1">Uncharacterized protein</fullName>
    </submittedName>
</protein>
<comment type="caution">
    <text evidence="1">The sequence shown here is derived from an EMBL/GenBank/DDBJ whole genome shotgun (WGS) entry which is preliminary data.</text>
</comment>
<evidence type="ECO:0000313" key="2">
    <source>
        <dbReference type="Proteomes" id="UP000249493"/>
    </source>
</evidence>
<accession>A0A327MKP1</accession>
<dbReference type="Proteomes" id="UP000249493">
    <property type="component" value="Unassembled WGS sequence"/>
</dbReference>